<dbReference type="InterPro" id="IPR000504">
    <property type="entry name" value="RRM_dom"/>
</dbReference>
<dbReference type="SUPFAM" id="SSF82708">
    <property type="entry name" value="R3H domain"/>
    <property type="match status" value="1"/>
</dbReference>
<sequence>MTSNQLDMSFDAMSLRDNGPASPMDHQQHQGPHQPQHQRRYSQYASERVPTSPLTRKPTNGGVNGNGNTTPGYHSQRNSMGMNGNQSMSGKRQSNRMSLASVSRTFYFLHDPITDTARPFVMLRHCWYSSLHTSHYDHFVLHKNWSPPQASPIQSPVLQQDPRQQQYYQHQAYAYQPMMQPGPLLGQFQPQPYPQPPMQFQQQAPPQHLAMQMQMQQPLQQLQQLQQQQQGEEHVDTIPTAIVIKNIPFSVKRDSLLAILDNLDIPKPYAFNYHFDNGIFRGLAFANYRTAEEADLVFQSVNGFEVSGRKLRVEYKKVMPAAEQEKRDQEKAAAAALAAQEQLQRREMDIMEAQLLEQQQQQQFERQERQRELIELQNREFDRTRNRASAVLLERRDSGRSLLERDDSSVSLNQLDLNDGETLAFYDRLLMFRGDATKDDMVFPENLSARQRRILHLIADKLSLYHYTEGEGNLRRLIIMKTPPPNAALESAASLGSGSGTPTKQRPMSFAGRGTLRSESPIYKARTPLPDIPSSSAVTTTTMTSTITTSTPSTYTTYTSTTRSSGSASPTRSLYRKSMIFDAATTAAGGSAAANLIYPIRQPKGPEPGKQFTVREQKQLRDATMIKPAFF</sequence>
<evidence type="ECO:0000313" key="7">
    <source>
        <dbReference type="Proteomes" id="UP000717515"/>
    </source>
</evidence>
<evidence type="ECO:0000259" key="4">
    <source>
        <dbReference type="PROSITE" id="PS50102"/>
    </source>
</evidence>
<dbReference type="SMART" id="SM00360">
    <property type="entry name" value="RRM"/>
    <property type="match status" value="1"/>
</dbReference>
<gene>
    <name evidence="6" type="ORF">KVV02_002145</name>
</gene>
<evidence type="ECO:0000259" key="5">
    <source>
        <dbReference type="PROSITE" id="PS51061"/>
    </source>
</evidence>
<dbReference type="SMART" id="SM00393">
    <property type="entry name" value="R3H"/>
    <property type="match status" value="1"/>
</dbReference>
<dbReference type="InterPro" id="IPR036867">
    <property type="entry name" value="R3H_dom_sf"/>
</dbReference>
<feature type="region of interest" description="Disordered" evidence="3">
    <location>
        <begin position="543"/>
        <end position="572"/>
    </location>
</feature>
<dbReference type="EMBL" id="JAIFTL010000325">
    <property type="protein sequence ID" value="KAG9320126.1"/>
    <property type="molecule type" value="Genomic_DNA"/>
</dbReference>
<dbReference type="InterPro" id="IPR052145">
    <property type="entry name" value="Mediator/Homeobox_domain"/>
</dbReference>
<protein>
    <recommendedName>
        <fullName evidence="8">R3H domain-containing protein</fullName>
    </recommendedName>
</protein>
<dbReference type="InterPro" id="IPR034186">
    <property type="entry name" value="PIN4-like_RRM"/>
</dbReference>
<evidence type="ECO:0000256" key="2">
    <source>
        <dbReference type="SAM" id="Coils"/>
    </source>
</evidence>
<evidence type="ECO:0000256" key="1">
    <source>
        <dbReference type="PROSITE-ProRule" id="PRU00176"/>
    </source>
</evidence>
<reference evidence="6" key="1">
    <citation type="submission" date="2021-07" db="EMBL/GenBank/DDBJ databases">
        <title>Draft genome of Mortierella alpina, strain LL118, isolated from an aspen leaf litter sample.</title>
        <authorList>
            <person name="Yang S."/>
            <person name="Vinatzer B.A."/>
        </authorList>
    </citation>
    <scope>NUCLEOTIDE SEQUENCE</scope>
    <source>
        <strain evidence="6">LL118</strain>
    </source>
</reference>
<organism evidence="6 7">
    <name type="scientific">Mortierella alpina</name>
    <name type="common">Oleaginous fungus</name>
    <name type="synonym">Mortierella renispora</name>
    <dbReference type="NCBI Taxonomy" id="64518"/>
    <lineage>
        <taxon>Eukaryota</taxon>
        <taxon>Fungi</taxon>
        <taxon>Fungi incertae sedis</taxon>
        <taxon>Mucoromycota</taxon>
        <taxon>Mortierellomycotina</taxon>
        <taxon>Mortierellomycetes</taxon>
        <taxon>Mortierellales</taxon>
        <taxon>Mortierellaceae</taxon>
        <taxon>Mortierella</taxon>
    </lineage>
</organism>
<feature type="domain" description="R3H" evidence="5">
    <location>
        <begin position="419"/>
        <end position="483"/>
    </location>
</feature>
<feature type="coiled-coil region" evidence="2">
    <location>
        <begin position="326"/>
        <end position="377"/>
    </location>
</feature>
<evidence type="ECO:0000313" key="6">
    <source>
        <dbReference type="EMBL" id="KAG9320126.1"/>
    </source>
</evidence>
<feature type="compositionally biased region" description="Polar residues" evidence="3">
    <location>
        <begin position="71"/>
        <end position="91"/>
    </location>
</feature>
<dbReference type="GO" id="GO:0003723">
    <property type="term" value="F:RNA binding"/>
    <property type="evidence" value="ECO:0007669"/>
    <property type="project" value="UniProtKB-UniRule"/>
</dbReference>
<dbReference type="PROSITE" id="PS50102">
    <property type="entry name" value="RRM"/>
    <property type="match status" value="1"/>
</dbReference>
<dbReference type="InterPro" id="IPR012677">
    <property type="entry name" value="Nucleotide-bd_a/b_plait_sf"/>
</dbReference>
<dbReference type="SUPFAM" id="SSF54928">
    <property type="entry name" value="RNA-binding domain, RBD"/>
    <property type="match status" value="1"/>
</dbReference>
<keyword evidence="1" id="KW-0694">RNA-binding</keyword>
<dbReference type="Proteomes" id="UP000717515">
    <property type="component" value="Unassembled WGS sequence"/>
</dbReference>
<dbReference type="PANTHER" id="PTHR24330:SF19">
    <property type="entry name" value="MEDIATOR OF RNA POLYMERASE II TRANSCRIPTION SUBUNIT 29"/>
    <property type="match status" value="1"/>
</dbReference>
<dbReference type="Gene3D" id="3.30.1370.50">
    <property type="entry name" value="R3H-like domain"/>
    <property type="match status" value="1"/>
</dbReference>
<evidence type="ECO:0008006" key="8">
    <source>
        <dbReference type="Google" id="ProtNLM"/>
    </source>
</evidence>
<comment type="caution">
    <text evidence="6">The sequence shown here is derived from an EMBL/GenBank/DDBJ whole genome shotgun (WGS) entry which is preliminary data.</text>
</comment>
<dbReference type="PANTHER" id="PTHR24330">
    <property type="entry name" value="HOMEOBOX PROTEIN BARH-LIKE"/>
    <property type="match status" value="1"/>
</dbReference>
<dbReference type="PROSITE" id="PS51061">
    <property type="entry name" value="R3H"/>
    <property type="match status" value="1"/>
</dbReference>
<feature type="region of interest" description="Disordered" evidence="3">
    <location>
        <begin position="492"/>
        <end position="514"/>
    </location>
</feature>
<keyword evidence="2" id="KW-0175">Coiled coil</keyword>
<dbReference type="InterPro" id="IPR001374">
    <property type="entry name" value="R3H_dom"/>
</dbReference>
<proteinExistence type="predicted"/>
<dbReference type="Pfam" id="PF01424">
    <property type="entry name" value="R3H"/>
    <property type="match status" value="1"/>
</dbReference>
<name>A0A9P8A0B0_MORAP</name>
<dbReference type="InterPro" id="IPR035979">
    <property type="entry name" value="RBD_domain_sf"/>
</dbReference>
<feature type="domain" description="RRM" evidence="4">
    <location>
        <begin position="240"/>
        <end position="318"/>
    </location>
</feature>
<dbReference type="AlphaFoldDB" id="A0A9P8A0B0"/>
<accession>A0A9P8A0B0</accession>
<dbReference type="CDD" id="cd12253">
    <property type="entry name" value="RRM_PIN4_like"/>
    <property type="match status" value="1"/>
</dbReference>
<evidence type="ECO:0000256" key="3">
    <source>
        <dbReference type="SAM" id="MobiDB-lite"/>
    </source>
</evidence>
<feature type="region of interest" description="Disordered" evidence="3">
    <location>
        <begin position="13"/>
        <end position="91"/>
    </location>
</feature>
<dbReference type="Gene3D" id="3.30.70.330">
    <property type="match status" value="1"/>
</dbReference>